<comment type="caution">
    <text evidence="1">The sequence shown here is derived from an EMBL/GenBank/DDBJ whole genome shotgun (WGS) entry which is preliminary data.</text>
</comment>
<dbReference type="Proteomes" id="UP001056120">
    <property type="component" value="Linkage Group LG11"/>
</dbReference>
<accession>A0ACB9HPM0</accession>
<evidence type="ECO:0000313" key="2">
    <source>
        <dbReference type="Proteomes" id="UP001056120"/>
    </source>
</evidence>
<reference evidence="2" key="1">
    <citation type="journal article" date="2022" name="Mol. Ecol. Resour.">
        <title>The genomes of chicory, endive, great burdock and yacon provide insights into Asteraceae palaeo-polyploidization history and plant inulin production.</title>
        <authorList>
            <person name="Fan W."/>
            <person name="Wang S."/>
            <person name="Wang H."/>
            <person name="Wang A."/>
            <person name="Jiang F."/>
            <person name="Liu H."/>
            <person name="Zhao H."/>
            <person name="Xu D."/>
            <person name="Zhang Y."/>
        </authorList>
    </citation>
    <scope>NUCLEOTIDE SEQUENCE [LARGE SCALE GENOMIC DNA]</scope>
    <source>
        <strain evidence="2">cv. Yunnan</strain>
    </source>
</reference>
<protein>
    <submittedName>
        <fullName evidence="1">Uncharacterized protein</fullName>
    </submittedName>
</protein>
<proteinExistence type="predicted"/>
<evidence type="ECO:0000313" key="1">
    <source>
        <dbReference type="EMBL" id="KAI3797200.1"/>
    </source>
</evidence>
<name>A0ACB9HPM0_9ASTR</name>
<gene>
    <name evidence="1" type="ORF">L1987_32455</name>
</gene>
<dbReference type="EMBL" id="CM042028">
    <property type="protein sequence ID" value="KAI3797200.1"/>
    <property type="molecule type" value="Genomic_DNA"/>
</dbReference>
<organism evidence="1 2">
    <name type="scientific">Smallanthus sonchifolius</name>
    <dbReference type="NCBI Taxonomy" id="185202"/>
    <lineage>
        <taxon>Eukaryota</taxon>
        <taxon>Viridiplantae</taxon>
        <taxon>Streptophyta</taxon>
        <taxon>Embryophyta</taxon>
        <taxon>Tracheophyta</taxon>
        <taxon>Spermatophyta</taxon>
        <taxon>Magnoliopsida</taxon>
        <taxon>eudicotyledons</taxon>
        <taxon>Gunneridae</taxon>
        <taxon>Pentapetalae</taxon>
        <taxon>asterids</taxon>
        <taxon>campanulids</taxon>
        <taxon>Asterales</taxon>
        <taxon>Asteraceae</taxon>
        <taxon>Asteroideae</taxon>
        <taxon>Heliantheae alliance</taxon>
        <taxon>Millerieae</taxon>
        <taxon>Smallanthus</taxon>
    </lineage>
</organism>
<reference evidence="1 2" key="2">
    <citation type="journal article" date="2022" name="Mol. Ecol. Resour.">
        <title>The genomes of chicory, endive, great burdock and yacon provide insights into Asteraceae paleo-polyploidization history and plant inulin production.</title>
        <authorList>
            <person name="Fan W."/>
            <person name="Wang S."/>
            <person name="Wang H."/>
            <person name="Wang A."/>
            <person name="Jiang F."/>
            <person name="Liu H."/>
            <person name="Zhao H."/>
            <person name="Xu D."/>
            <person name="Zhang Y."/>
        </authorList>
    </citation>
    <scope>NUCLEOTIDE SEQUENCE [LARGE SCALE GENOMIC DNA]</scope>
    <source>
        <strain evidence="2">cv. Yunnan</strain>
        <tissue evidence="1">Leaves</tissue>
    </source>
</reference>
<keyword evidence="2" id="KW-1185">Reference proteome</keyword>
<sequence>MHHFDLHLLSCLHHAKPGLPPEIREKIFALTFETRRKWRKKEQVPPCCGISKSAIKRRAKRYERCPNCGNWSHEGKCSKNQTESQHEYTELIKVGAIRLQAERSLRKDSYVYLRVKEEVKFLKTRFGLDNLTINESSIFDCLVSPSNRVLLEDKQGPSVGRCKVIKIEETSKNKEKNEEKHNSRNPARGRAQPSTPLCSNLAQGRAQPSTPPCSTHNQTKESEKDCLLFGRNTGPCPT</sequence>